<proteinExistence type="predicted"/>
<dbReference type="HOGENOM" id="CLU_3216581_0_0_9"/>
<name>G9YU70_FLAPL</name>
<comment type="caution">
    <text evidence="1">The sequence shown here is derived from an EMBL/GenBank/DDBJ whole genome shotgun (WGS) entry which is preliminary data.</text>
</comment>
<gene>
    <name evidence="1" type="ORF">HMPREF0372_03084</name>
</gene>
<dbReference type="Proteomes" id="UP000004459">
    <property type="component" value="Unassembled WGS sequence"/>
</dbReference>
<protein>
    <submittedName>
        <fullName evidence="1">Uncharacterized protein</fullName>
    </submittedName>
</protein>
<sequence>MRKCTACRSGRHLARAIFRMTDAPCIAKAPQTETNLRRMCTQKL</sequence>
<dbReference type="EMBL" id="AGCK01000246">
    <property type="protein sequence ID" value="EHM42926.1"/>
    <property type="molecule type" value="Genomic_DNA"/>
</dbReference>
<organism evidence="1 2">
    <name type="scientific">Flavonifractor plautii ATCC 29863</name>
    <dbReference type="NCBI Taxonomy" id="411475"/>
    <lineage>
        <taxon>Bacteria</taxon>
        <taxon>Bacillati</taxon>
        <taxon>Bacillota</taxon>
        <taxon>Clostridia</taxon>
        <taxon>Eubacteriales</taxon>
        <taxon>Oscillospiraceae</taxon>
        <taxon>Flavonifractor</taxon>
    </lineage>
</organism>
<dbReference type="AlphaFoldDB" id="G9YU70"/>
<evidence type="ECO:0000313" key="2">
    <source>
        <dbReference type="Proteomes" id="UP000004459"/>
    </source>
</evidence>
<reference evidence="1 2" key="1">
    <citation type="submission" date="2011-08" db="EMBL/GenBank/DDBJ databases">
        <authorList>
            <person name="Weinstock G."/>
            <person name="Sodergren E."/>
            <person name="Clifton S."/>
            <person name="Fulton L."/>
            <person name="Fulton B."/>
            <person name="Courtney L."/>
            <person name="Fronick C."/>
            <person name="Harrison M."/>
            <person name="Strong C."/>
            <person name="Farmer C."/>
            <person name="Delahaunty K."/>
            <person name="Markovic C."/>
            <person name="Hall O."/>
            <person name="Minx P."/>
            <person name="Tomlinson C."/>
            <person name="Mitreva M."/>
            <person name="Hou S."/>
            <person name="Chen J."/>
            <person name="Wollam A."/>
            <person name="Pepin K.H."/>
            <person name="Johnson M."/>
            <person name="Bhonagiri V."/>
            <person name="Zhang X."/>
            <person name="Suruliraj S."/>
            <person name="Warren W."/>
            <person name="Chinwalla A."/>
            <person name="Mardis E.R."/>
            <person name="Wilson R.K."/>
        </authorList>
    </citation>
    <scope>NUCLEOTIDE SEQUENCE [LARGE SCALE GENOMIC DNA]</scope>
    <source>
        <strain evidence="1 2">ATCC 29863</strain>
    </source>
</reference>
<accession>G9YU70</accession>
<evidence type="ECO:0000313" key="1">
    <source>
        <dbReference type="EMBL" id="EHM42926.1"/>
    </source>
</evidence>